<dbReference type="InterPro" id="IPR010559">
    <property type="entry name" value="Sig_transdc_His_kin_internal"/>
</dbReference>
<dbReference type="GO" id="GO:0016301">
    <property type="term" value="F:kinase activity"/>
    <property type="evidence" value="ECO:0007669"/>
    <property type="project" value="UniProtKB-KW"/>
</dbReference>
<dbReference type="InterPro" id="IPR036890">
    <property type="entry name" value="HATPase_C_sf"/>
</dbReference>
<accession>A0ABT8R501</accession>
<evidence type="ECO:0000259" key="1">
    <source>
        <dbReference type="Pfam" id="PF06580"/>
    </source>
</evidence>
<gene>
    <name evidence="2" type="ORF">Q0590_12920</name>
</gene>
<reference evidence="2" key="1">
    <citation type="submission" date="2023-07" db="EMBL/GenBank/DDBJ databases">
        <title>The genome sequence of Rhodocytophaga aerolata KACC 12507.</title>
        <authorList>
            <person name="Zhang X."/>
        </authorList>
    </citation>
    <scope>NUCLEOTIDE SEQUENCE</scope>
    <source>
        <strain evidence="2">KACC 12507</strain>
    </source>
</reference>
<dbReference type="Proteomes" id="UP001168528">
    <property type="component" value="Unassembled WGS sequence"/>
</dbReference>
<dbReference type="SUPFAM" id="SSF55874">
    <property type="entry name" value="ATPase domain of HSP90 chaperone/DNA topoisomerase II/histidine kinase"/>
    <property type="match status" value="1"/>
</dbReference>
<organism evidence="2 3">
    <name type="scientific">Rhodocytophaga aerolata</name>
    <dbReference type="NCBI Taxonomy" id="455078"/>
    <lineage>
        <taxon>Bacteria</taxon>
        <taxon>Pseudomonadati</taxon>
        <taxon>Bacteroidota</taxon>
        <taxon>Cytophagia</taxon>
        <taxon>Cytophagales</taxon>
        <taxon>Rhodocytophagaceae</taxon>
        <taxon>Rhodocytophaga</taxon>
    </lineage>
</organism>
<dbReference type="RefSeq" id="WP_302037966.1">
    <property type="nucleotide sequence ID" value="NZ_JAUKPO010000006.1"/>
</dbReference>
<sequence>MNPHFMFNAMNSIRALIIENPEKSQTSITKLSNLLRSTLLADKHTTVALEEELKTVQDYLALEKIRFEDRLQVAIKIDPSTLYVQVPPLMVQTLVENAVKHGISKSVKGGIIAIETKNESRFTHIFIRNTGMLQPSSSEGFGLANTSQRLALLFGKQASFEIKQELPDVVCAELIIPMEFAGELKSVLT</sequence>
<evidence type="ECO:0000313" key="2">
    <source>
        <dbReference type="EMBL" id="MDO1447164.1"/>
    </source>
</evidence>
<dbReference type="InterPro" id="IPR050640">
    <property type="entry name" value="Bact_2-comp_sensor_kinase"/>
</dbReference>
<keyword evidence="2" id="KW-0808">Transferase</keyword>
<keyword evidence="2" id="KW-0418">Kinase</keyword>
<proteinExistence type="predicted"/>
<protein>
    <submittedName>
        <fullName evidence="2">Histidine kinase</fullName>
    </submittedName>
</protein>
<dbReference type="Pfam" id="PF06580">
    <property type="entry name" value="His_kinase"/>
    <property type="match status" value="1"/>
</dbReference>
<dbReference type="PANTHER" id="PTHR34220:SF7">
    <property type="entry name" value="SENSOR HISTIDINE KINASE YPDA"/>
    <property type="match status" value="1"/>
</dbReference>
<dbReference type="PANTHER" id="PTHR34220">
    <property type="entry name" value="SENSOR HISTIDINE KINASE YPDA"/>
    <property type="match status" value="1"/>
</dbReference>
<evidence type="ECO:0000313" key="3">
    <source>
        <dbReference type="Proteomes" id="UP001168528"/>
    </source>
</evidence>
<dbReference type="Gene3D" id="3.30.565.10">
    <property type="entry name" value="Histidine kinase-like ATPase, C-terminal domain"/>
    <property type="match status" value="1"/>
</dbReference>
<name>A0ABT8R501_9BACT</name>
<feature type="domain" description="Signal transduction histidine kinase internal region" evidence="1">
    <location>
        <begin position="1"/>
        <end position="71"/>
    </location>
</feature>
<comment type="caution">
    <text evidence="2">The sequence shown here is derived from an EMBL/GenBank/DDBJ whole genome shotgun (WGS) entry which is preliminary data.</text>
</comment>
<dbReference type="EMBL" id="JAUKPO010000006">
    <property type="protein sequence ID" value="MDO1447164.1"/>
    <property type="molecule type" value="Genomic_DNA"/>
</dbReference>
<keyword evidence="3" id="KW-1185">Reference proteome</keyword>